<feature type="transmembrane region" description="Helical" evidence="1">
    <location>
        <begin position="446"/>
        <end position="467"/>
    </location>
</feature>
<dbReference type="Pfam" id="PF05729">
    <property type="entry name" value="NACHT"/>
    <property type="match status" value="1"/>
</dbReference>
<feature type="transmembrane region" description="Helical" evidence="1">
    <location>
        <begin position="505"/>
        <end position="522"/>
    </location>
</feature>
<evidence type="ECO:0000256" key="1">
    <source>
        <dbReference type="SAM" id="Phobius"/>
    </source>
</evidence>
<feature type="transmembrane region" description="Helical" evidence="1">
    <location>
        <begin position="534"/>
        <end position="558"/>
    </location>
</feature>
<organism evidence="3 4">
    <name type="scientific">Streptomyces microflavus</name>
    <name type="common">Streptomyces lipmanii</name>
    <dbReference type="NCBI Taxonomy" id="1919"/>
    <lineage>
        <taxon>Bacteria</taxon>
        <taxon>Bacillati</taxon>
        <taxon>Actinomycetota</taxon>
        <taxon>Actinomycetes</taxon>
        <taxon>Kitasatosporales</taxon>
        <taxon>Streptomycetaceae</taxon>
        <taxon>Streptomyces</taxon>
    </lineage>
</organism>
<evidence type="ECO:0000313" key="4">
    <source>
        <dbReference type="Proteomes" id="UP000509345"/>
    </source>
</evidence>
<dbReference type="SUPFAM" id="SSF52540">
    <property type="entry name" value="P-loop containing nucleoside triphosphate hydrolases"/>
    <property type="match status" value="1"/>
</dbReference>
<proteinExistence type="predicted"/>
<feature type="transmembrane region" description="Helical" evidence="1">
    <location>
        <begin position="44"/>
        <end position="60"/>
    </location>
</feature>
<name>A0A7H8MMN3_STRMI</name>
<evidence type="ECO:0000259" key="2">
    <source>
        <dbReference type="Pfam" id="PF05729"/>
    </source>
</evidence>
<feature type="domain" description="NACHT" evidence="2">
    <location>
        <begin position="139"/>
        <end position="293"/>
    </location>
</feature>
<gene>
    <name evidence="3" type="ORF">HUT09_13240</name>
</gene>
<dbReference type="Proteomes" id="UP000509345">
    <property type="component" value="Chromosome"/>
</dbReference>
<dbReference type="GeneID" id="87632190"/>
<feature type="transmembrane region" description="Helical" evidence="1">
    <location>
        <begin position="12"/>
        <end position="32"/>
    </location>
</feature>
<keyword evidence="1" id="KW-0812">Transmembrane</keyword>
<dbReference type="RefSeq" id="WP_176143819.1">
    <property type="nucleotide sequence ID" value="NZ_CP054926.1"/>
</dbReference>
<keyword evidence="1" id="KW-0472">Membrane</keyword>
<keyword evidence="1" id="KW-1133">Transmembrane helix</keyword>
<dbReference type="InterPro" id="IPR027417">
    <property type="entry name" value="P-loop_NTPase"/>
</dbReference>
<dbReference type="Gene3D" id="3.40.50.300">
    <property type="entry name" value="P-loop containing nucleotide triphosphate hydrolases"/>
    <property type="match status" value="1"/>
</dbReference>
<reference evidence="3 4" key="1">
    <citation type="submission" date="2020-06" db="EMBL/GenBank/DDBJ databases">
        <title>Genome mining for natural products.</title>
        <authorList>
            <person name="Zhang B."/>
            <person name="Shi J."/>
            <person name="Ge H."/>
        </authorList>
    </citation>
    <scope>NUCLEOTIDE SEQUENCE [LARGE SCALE GENOMIC DNA]</scope>
    <source>
        <strain evidence="3 4">NA06532</strain>
    </source>
</reference>
<evidence type="ECO:0000313" key="3">
    <source>
        <dbReference type="EMBL" id="QKW43438.1"/>
    </source>
</evidence>
<accession>A0A7H8MMN3</accession>
<dbReference type="EMBL" id="CP054926">
    <property type="protein sequence ID" value="QKW43438.1"/>
    <property type="molecule type" value="Genomic_DNA"/>
</dbReference>
<feature type="transmembrane region" description="Helical" evidence="1">
    <location>
        <begin position="601"/>
        <end position="623"/>
    </location>
</feature>
<protein>
    <submittedName>
        <fullName evidence="3">NACHT domain-containing protein</fullName>
    </submittedName>
</protein>
<sequence length="686" mass="74289">MKAKRQAGRRAWAPLTVVACVLLALCLTYVLGFGEGAKTLADRVALVMMVLAVLTLVVSLRRGTGAAAVEDGTALAGWLGQTVASAELLSRRVIGGDRVPVRVTFAFRRSSHARSATRPLVPNGTLDGLVTDYRAVRPRRLVITGQPGAGKSVLARAFVAEFNRSRTEAEPVPVLLPLGDWGRQELFRDWVVRHLVRDYGSTRAHAAQLTDSGLVLPVLDGLDELDEPGVPLPDSRAQQVLDALTGYQSGLEPAPVVLTCRTDLYDVLEASGRPMLDAARVEIDPVKAQEAVRFLAMRQDAIHREGEWLPVLDELRAHPQGVLARSLSTPWRLVAMATAYEQVNDPRELLGARTEQEATDRMFAHFIPASVRAVDEEPRHSPERVHAWLHQLALQLESRAGGANTLVLPELARFPGALRARVLYVVTVGLLALVTLRTFLPDAPQGSLGWGVVLLVVGITVTALLLLRPGGIRLLPHAAMGLPPWRSPLWAVAAKAAVTGHSRRGVLVLSVLPTLVLWRALAPEWLGGMGDWTMMLAILPTLMLYAALVAGQALDAAVIGPSGWLRGGALVALVLLCPAGMIVGLSLRAGLGLDTVLPPLVLLGLLYCALSGDTVLYLCWLLIHFRKVPFRLSRFLDWCHAAGLIRITGGVYQFRHREFQEWLARHPAPLTRPTAPARGAATVRTP</sequence>
<dbReference type="AlphaFoldDB" id="A0A7H8MMN3"/>
<dbReference type="InterPro" id="IPR007111">
    <property type="entry name" value="NACHT_NTPase"/>
</dbReference>
<feature type="transmembrane region" description="Helical" evidence="1">
    <location>
        <begin position="422"/>
        <end position="440"/>
    </location>
</feature>
<feature type="transmembrane region" description="Helical" evidence="1">
    <location>
        <begin position="570"/>
        <end position="589"/>
    </location>
</feature>